<accession>A0A0R2B712</accession>
<dbReference type="InterPro" id="IPR001910">
    <property type="entry name" value="Inosine/uridine_hydrolase_dom"/>
</dbReference>
<evidence type="ECO:0000313" key="5">
    <source>
        <dbReference type="Proteomes" id="UP000051612"/>
    </source>
</evidence>
<sequence length="315" mass="34392">MIFLYRGELLMKHKIILDTDPGIDDAVMISTALTDPQLDVALITTVAGNVTVDKTTKNALKLVDFFNKDVPVAAGATDPLIKKFEDAARIHGESGMAGYDFPEPTSKPLTLHAVQALHETLKNSAEPITLITTGAYTNIALLLREYPEIKPKIKQIIAMGGSLGRGNMTSAAEFNVFTDPHAAQIMYSSQIPLVMVGLDVTLAGRISDETTAKLKQFGRAGQMLHDIIGHDFDHDEKGTAIHDLQTLFYLEHPEAFETKDYWVDIVTEGPAVGETVADIRGAYHNGKTNAKVCVGIDTAAFNQWLLDKVSQNMQN</sequence>
<protein>
    <submittedName>
        <fullName evidence="4">Ribonucleoside hydrolase RihC</fullName>
    </submittedName>
</protein>
<proteinExistence type="predicted"/>
<dbReference type="GO" id="GO:0008477">
    <property type="term" value="F:purine nucleosidase activity"/>
    <property type="evidence" value="ECO:0007669"/>
    <property type="project" value="TreeGrafter"/>
</dbReference>
<dbReference type="EMBL" id="AYYN01000082">
    <property type="protein sequence ID" value="KRM74951.1"/>
    <property type="molecule type" value="Genomic_DNA"/>
</dbReference>
<dbReference type="Gene3D" id="3.90.245.10">
    <property type="entry name" value="Ribonucleoside hydrolase-like"/>
    <property type="match status" value="1"/>
</dbReference>
<evidence type="ECO:0000313" key="4">
    <source>
        <dbReference type="EMBL" id="KRM74951.1"/>
    </source>
</evidence>
<dbReference type="InterPro" id="IPR023186">
    <property type="entry name" value="IUNH"/>
</dbReference>
<dbReference type="CDD" id="cd02651">
    <property type="entry name" value="nuc_hydro_IU_UC_XIUA"/>
    <property type="match status" value="1"/>
</dbReference>
<feature type="domain" description="Inosine/uridine-preferring nucleoside hydrolase" evidence="3">
    <location>
        <begin position="15"/>
        <end position="302"/>
    </location>
</feature>
<dbReference type="PANTHER" id="PTHR12304:SF15">
    <property type="entry name" value="NON-SPECIFIC RIBONUCLEOSIDE HYDROLASE RIHC"/>
    <property type="match status" value="1"/>
</dbReference>
<dbReference type="GO" id="GO:0005829">
    <property type="term" value="C:cytosol"/>
    <property type="evidence" value="ECO:0007669"/>
    <property type="project" value="TreeGrafter"/>
</dbReference>
<evidence type="ECO:0000259" key="3">
    <source>
        <dbReference type="Pfam" id="PF01156"/>
    </source>
</evidence>
<dbReference type="NCBIfam" id="NF008036">
    <property type="entry name" value="PRK10768.1"/>
    <property type="match status" value="1"/>
</dbReference>
<dbReference type="AlphaFoldDB" id="A0A0R2B712"/>
<dbReference type="GO" id="GO:0006152">
    <property type="term" value="P:purine nucleoside catabolic process"/>
    <property type="evidence" value="ECO:0007669"/>
    <property type="project" value="TreeGrafter"/>
</dbReference>
<reference evidence="4 5" key="1">
    <citation type="journal article" date="2015" name="Genome Announc.">
        <title>Expanding the biotechnology potential of lactobacilli through comparative genomics of 213 strains and associated genera.</title>
        <authorList>
            <person name="Sun Z."/>
            <person name="Harris H.M."/>
            <person name="McCann A."/>
            <person name="Guo C."/>
            <person name="Argimon S."/>
            <person name="Zhang W."/>
            <person name="Yang X."/>
            <person name="Jeffery I.B."/>
            <person name="Cooney J.C."/>
            <person name="Kagawa T.F."/>
            <person name="Liu W."/>
            <person name="Song Y."/>
            <person name="Salvetti E."/>
            <person name="Wrobel A."/>
            <person name="Rasinkangas P."/>
            <person name="Parkhill J."/>
            <person name="Rea M.C."/>
            <person name="O'Sullivan O."/>
            <person name="Ritari J."/>
            <person name="Douillard F.P."/>
            <person name="Paul Ross R."/>
            <person name="Yang R."/>
            <person name="Briner A.E."/>
            <person name="Felis G.E."/>
            <person name="de Vos W.M."/>
            <person name="Barrangou R."/>
            <person name="Klaenhammer T.R."/>
            <person name="Caufield P.W."/>
            <person name="Cui Y."/>
            <person name="Zhang H."/>
            <person name="O'Toole P.W."/>
        </authorList>
    </citation>
    <scope>NUCLEOTIDE SEQUENCE [LARGE SCALE GENOMIC DNA]</scope>
    <source>
        <strain evidence="4 5">DSM 20452</strain>
    </source>
</reference>
<name>A0A0R2B712_9LACO</name>
<dbReference type="PANTHER" id="PTHR12304">
    <property type="entry name" value="INOSINE-URIDINE PREFERRING NUCLEOSIDE HYDROLASE"/>
    <property type="match status" value="1"/>
</dbReference>
<dbReference type="InterPro" id="IPR036452">
    <property type="entry name" value="Ribo_hydro-like"/>
</dbReference>
<keyword evidence="2" id="KW-0326">Glycosidase</keyword>
<keyword evidence="1 4" id="KW-0378">Hydrolase</keyword>
<evidence type="ECO:0000256" key="1">
    <source>
        <dbReference type="ARBA" id="ARBA00022801"/>
    </source>
</evidence>
<dbReference type="Proteomes" id="UP000051612">
    <property type="component" value="Unassembled WGS sequence"/>
</dbReference>
<organism evidence="4 5">
    <name type="scientific">Ligilactobacillus murinus DSM 20452 = NBRC 14221</name>
    <dbReference type="NCBI Taxonomy" id="1423772"/>
    <lineage>
        <taxon>Bacteria</taxon>
        <taxon>Bacillati</taxon>
        <taxon>Bacillota</taxon>
        <taxon>Bacilli</taxon>
        <taxon>Lactobacillales</taxon>
        <taxon>Lactobacillaceae</taxon>
        <taxon>Ligilactobacillus</taxon>
    </lineage>
</organism>
<gene>
    <name evidence="4" type="ORF">FC48_GL000244</name>
</gene>
<evidence type="ECO:0000256" key="2">
    <source>
        <dbReference type="ARBA" id="ARBA00023295"/>
    </source>
</evidence>
<comment type="caution">
    <text evidence="4">The sequence shown here is derived from an EMBL/GenBank/DDBJ whole genome shotgun (WGS) entry which is preliminary data.</text>
</comment>
<dbReference type="PATRIC" id="fig|1423772.3.peg.269"/>
<dbReference type="Pfam" id="PF01156">
    <property type="entry name" value="IU_nuc_hydro"/>
    <property type="match status" value="1"/>
</dbReference>
<dbReference type="SUPFAM" id="SSF53590">
    <property type="entry name" value="Nucleoside hydrolase"/>
    <property type="match status" value="1"/>
</dbReference>